<dbReference type="PANTHER" id="PTHR43133">
    <property type="entry name" value="RNA POLYMERASE ECF-TYPE SIGMA FACTO"/>
    <property type="match status" value="1"/>
</dbReference>
<dbReference type="AlphaFoldDB" id="A0A0P9DB02"/>
<comment type="caution">
    <text evidence="8">The sequence shown here is derived from an EMBL/GenBank/DDBJ whole genome shotgun (WGS) entry which is preliminary data.</text>
</comment>
<accession>A0A0P9DB02</accession>
<dbReference type="InterPro" id="IPR036388">
    <property type="entry name" value="WH-like_DNA-bd_sf"/>
</dbReference>
<reference evidence="8 9" key="1">
    <citation type="submission" date="2015-09" db="EMBL/GenBank/DDBJ databases">
        <title>Draft genome sequence of Kouleothrix aurantiaca JCM 19913.</title>
        <authorList>
            <person name="Hemp J."/>
        </authorList>
    </citation>
    <scope>NUCLEOTIDE SEQUENCE [LARGE SCALE GENOMIC DNA]</scope>
    <source>
        <strain evidence="8 9">COM-B</strain>
    </source>
</reference>
<keyword evidence="2" id="KW-0805">Transcription regulation</keyword>
<keyword evidence="3" id="KW-0731">Sigma factor</keyword>
<keyword evidence="9" id="KW-1185">Reference proteome</keyword>
<dbReference type="InterPro" id="IPR014284">
    <property type="entry name" value="RNA_pol_sigma-70_dom"/>
</dbReference>
<dbReference type="GO" id="GO:0016987">
    <property type="term" value="F:sigma factor activity"/>
    <property type="evidence" value="ECO:0007669"/>
    <property type="project" value="UniProtKB-KW"/>
</dbReference>
<organism evidence="8 9">
    <name type="scientific">Kouleothrix aurantiaca</name>
    <dbReference type="NCBI Taxonomy" id="186479"/>
    <lineage>
        <taxon>Bacteria</taxon>
        <taxon>Bacillati</taxon>
        <taxon>Chloroflexota</taxon>
        <taxon>Chloroflexia</taxon>
        <taxon>Chloroflexales</taxon>
        <taxon>Roseiflexineae</taxon>
        <taxon>Roseiflexaceae</taxon>
        <taxon>Kouleothrix</taxon>
    </lineage>
</organism>
<dbReference type="InterPro" id="IPR007627">
    <property type="entry name" value="RNA_pol_sigma70_r2"/>
</dbReference>
<evidence type="ECO:0000256" key="3">
    <source>
        <dbReference type="ARBA" id="ARBA00023082"/>
    </source>
</evidence>
<feature type="domain" description="RNA polymerase sigma factor 70 region 4 type 2" evidence="7">
    <location>
        <begin position="113"/>
        <end position="163"/>
    </location>
</feature>
<dbReference type="Pfam" id="PF08281">
    <property type="entry name" value="Sigma70_r4_2"/>
    <property type="match status" value="1"/>
</dbReference>
<dbReference type="Proteomes" id="UP000050509">
    <property type="component" value="Unassembled WGS sequence"/>
</dbReference>
<dbReference type="InterPro" id="IPR013249">
    <property type="entry name" value="RNA_pol_sigma70_r4_t2"/>
</dbReference>
<dbReference type="InterPro" id="IPR039425">
    <property type="entry name" value="RNA_pol_sigma-70-like"/>
</dbReference>
<dbReference type="Pfam" id="PF04542">
    <property type="entry name" value="Sigma70_r2"/>
    <property type="match status" value="1"/>
</dbReference>
<name>A0A0P9DB02_9CHLR</name>
<protein>
    <recommendedName>
        <fullName evidence="10">RNA polymerase subunit sigma-24</fullName>
    </recommendedName>
</protein>
<dbReference type="EMBL" id="LJCR01000391">
    <property type="protein sequence ID" value="KPV52919.1"/>
    <property type="molecule type" value="Genomic_DNA"/>
</dbReference>
<dbReference type="PANTHER" id="PTHR43133:SF8">
    <property type="entry name" value="RNA POLYMERASE SIGMA FACTOR HI_1459-RELATED"/>
    <property type="match status" value="1"/>
</dbReference>
<dbReference type="InterPro" id="IPR013325">
    <property type="entry name" value="RNA_pol_sigma_r2"/>
</dbReference>
<feature type="domain" description="RNA polymerase sigma-70 region 2" evidence="6">
    <location>
        <begin position="18"/>
        <end position="85"/>
    </location>
</feature>
<evidence type="ECO:0000313" key="8">
    <source>
        <dbReference type="EMBL" id="KPV52919.1"/>
    </source>
</evidence>
<dbReference type="NCBIfam" id="TIGR02937">
    <property type="entry name" value="sigma70-ECF"/>
    <property type="match status" value="1"/>
</dbReference>
<proteinExistence type="inferred from homology"/>
<evidence type="ECO:0000259" key="6">
    <source>
        <dbReference type="Pfam" id="PF04542"/>
    </source>
</evidence>
<sequence>MLAFSESRVPYTTGIEMLYEEYQRPILAYLTRLVSDREAAEDLCQETFIKALRSWHQRDVNASVAAWLYRIATNTAYDLLRRRRRIRFTPLLDIEPPPTGSHSMESRLDEGEPVQRALDQLPDMYRLPLVLHSCEGRSTQEIADALGCSNSAIKTRLFRARERFREVYQN</sequence>
<evidence type="ECO:0000256" key="1">
    <source>
        <dbReference type="ARBA" id="ARBA00010641"/>
    </source>
</evidence>
<dbReference type="SUPFAM" id="SSF88946">
    <property type="entry name" value="Sigma2 domain of RNA polymerase sigma factors"/>
    <property type="match status" value="1"/>
</dbReference>
<evidence type="ECO:0000256" key="4">
    <source>
        <dbReference type="ARBA" id="ARBA00023125"/>
    </source>
</evidence>
<keyword evidence="4" id="KW-0238">DNA-binding</keyword>
<dbReference type="InterPro" id="IPR013324">
    <property type="entry name" value="RNA_pol_sigma_r3/r4-like"/>
</dbReference>
<evidence type="ECO:0000256" key="2">
    <source>
        <dbReference type="ARBA" id="ARBA00023015"/>
    </source>
</evidence>
<dbReference type="SUPFAM" id="SSF88659">
    <property type="entry name" value="Sigma3 and sigma4 domains of RNA polymerase sigma factors"/>
    <property type="match status" value="1"/>
</dbReference>
<evidence type="ECO:0000256" key="5">
    <source>
        <dbReference type="ARBA" id="ARBA00023163"/>
    </source>
</evidence>
<dbReference type="GO" id="GO:0003677">
    <property type="term" value="F:DNA binding"/>
    <property type="evidence" value="ECO:0007669"/>
    <property type="project" value="UniProtKB-KW"/>
</dbReference>
<dbReference type="CDD" id="cd06171">
    <property type="entry name" value="Sigma70_r4"/>
    <property type="match status" value="1"/>
</dbReference>
<keyword evidence="5" id="KW-0804">Transcription</keyword>
<dbReference type="Gene3D" id="1.10.10.10">
    <property type="entry name" value="Winged helix-like DNA-binding domain superfamily/Winged helix DNA-binding domain"/>
    <property type="match status" value="1"/>
</dbReference>
<dbReference type="GO" id="GO:0006352">
    <property type="term" value="P:DNA-templated transcription initiation"/>
    <property type="evidence" value="ECO:0007669"/>
    <property type="project" value="InterPro"/>
</dbReference>
<evidence type="ECO:0000313" key="9">
    <source>
        <dbReference type="Proteomes" id="UP000050509"/>
    </source>
</evidence>
<gene>
    <name evidence="8" type="ORF">SE17_12625</name>
</gene>
<dbReference type="Gene3D" id="1.10.1740.10">
    <property type="match status" value="1"/>
</dbReference>
<evidence type="ECO:0008006" key="10">
    <source>
        <dbReference type="Google" id="ProtNLM"/>
    </source>
</evidence>
<comment type="similarity">
    <text evidence="1">Belongs to the sigma-70 factor family. ECF subfamily.</text>
</comment>
<evidence type="ECO:0000259" key="7">
    <source>
        <dbReference type="Pfam" id="PF08281"/>
    </source>
</evidence>